<accession>A0A6J5SQC9</accession>
<evidence type="ECO:0000256" key="1">
    <source>
        <dbReference type="SAM" id="MobiDB-lite"/>
    </source>
</evidence>
<dbReference type="EMBL" id="LR797065">
    <property type="protein sequence ID" value="CAB4184709.1"/>
    <property type="molecule type" value="Genomic_DNA"/>
</dbReference>
<reference evidence="4" key="1">
    <citation type="submission" date="2020-05" db="EMBL/GenBank/DDBJ databases">
        <authorList>
            <person name="Chiriac C."/>
            <person name="Salcher M."/>
            <person name="Ghai R."/>
            <person name="Kavagutti S V."/>
        </authorList>
    </citation>
    <scope>NUCLEOTIDE SEQUENCE</scope>
</reference>
<proteinExistence type="predicted"/>
<dbReference type="EMBL" id="LR797184">
    <property type="protein sequence ID" value="CAB4192201.1"/>
    <property type="molecule type" value="Genomic_DNA"/>
</dbReference>
<organism evidence="4">
    <name type="scientific">uncultured Caudovirales phage</name>
    <dbReference type="NCBI Taxonomy" id="2100421"/>
    <lineage>
        <taxon>Viruses</taxon>
        <taxon>Duplodnaviria</taxon>
        <taxon>Heunggongvirae</taxon>
        <taxon>Uroviricota</taxon>
        <taxon>Caudoviricetes</taxon>
        <taxon>Peduoviridae</taxon>
        <taxon>Maltschvirus</taxon>
        <taxon>Maltschvirus maltsch</taxon>
    </lineage>
</organism>
<feature type="region of interest" description="Disordered" evidence="1">
    <location>
        <begin position="99"/>
        <end position="118"/>
    </location>
</feature>
<sequence>MKFPRFSHGGFGKLDYKVLNQAFDLLETVGTDPFNSLTNDKEHRETFVARIIGLTTSATQGASQSGTETVTDGVFIKAYLYDWEEVDIGVGDGASPAGSGTGVSSLSTKTNKGSASNTSEFVTDKGYYPAIDFSPMRQYAANTIVLLTKSLVRTGSKYSHMYVITPLATSFPFLARLTSVVGTVGAGRYEWTGLSRLISGTSAEKTEATNLYEKNRVSTPGSTTALSVNGTSWDGSGNWGHGQSLSQAGSTLTKLQLPTGIAGVGTVVIMHQSHVLESSAGTAFYFYCVAPVSAVCA</sequence>
<evidence type="ECO:0000313" key="4">
    <source>
        <dbReference type="EMBL" id="CAB4216311.1"/>
    </source>
</evidence>
<name>A0A6J5SQC9_9CAUD</name>
<dbReference type="EMBL" id="LR797438">
    <property type="protein sequence ID" value="CAB4216311.1"/>
    <property type="molecule type" value="Genomic_DNA"/>
</dbReference>
<feature type="compositionally biased region" description="Polar residues" evidence="1">
    <location>
        <begin position="102"/>
        <end position="118"/>
    </location>
</feature>
<evidence type="ECO:0000313" key="2">
    <source>
        <dbReference type="EMBL" id="CAB4184709.1"/>
    </source>
</evidence>
<gene>
    <name evidence="2" type="ORF">UFOVP1128_32</name>
    <name evidence="3" type="ORF">UFOVP1237_14</name>
    <name evidence="4" type="ORF">UFOVP1489_6</name>
    <name evidence="5" type="ORF">UFOVP1575_11</name>
</gene>
<evidence type="ECO:0000313" key="3">
    <source>
        <dbReference type="EMBL" id="CAB4192201.1"/>
    </source>
</evidence>
<dbReference type="EMBL" id="LR798418">
    <property type="protein sequence ID" value="CAB5230395.1"/>
    <property type="molecule type" value="Genomic_DNA"/>
</dbReference>
<evidence type="ECO:0000313" key="5">
    <source>
        <dbReference type="EMBL" id="CAB5230395.1"/>
    </source>
</evidence>
<protein>
    <submittedName>
        <fullName evidence="4">Uncharacterized protein</fullName>
    </submittedName>
</protein>